<reference evidence="1" key="1">
    <citation type="submission" date="2021-08" db="EMBL/GenBank/DDBJ databases">
        <title>The first chromosome-level gecko genome reveals the dynamic sex chromosomes of Neotropical dwarf geckos (Sphaerodactylidae: Sphaerodactylus).</title>
        <authorList>
            <person name="Pinto B.J."/>
            <person name="Keating S.E."/>
            <person name="Gamble T."/>
        </authorList>
    </citation>
    <scope>NUCLEOTIDE SEQUENCE</scope>
    <source>
        <strain evidence="1">TG3544</strain>
    </source>
</reference>
<name>A0ACB8EW46_9SAUR</name>
<proteinExistence type="predicted"/>
<gene>
    <name evidence="1" type="ORF">K3G42_013220</name>
</gene>
<evidence type="ECO:0000313" key="2">
    <source>
        <dbReference type="Proteomes" id="UP000827872"/>
    </source>
</evidence>
<protein>
    <submittedName>
        <fullName evidence="1">Uncharacterized protein</fullName>
    </submittedName>
</protein>
<organism evidence="1 2">
    <name type="scientific">Sphaerodactylus townsendi</name>
    <dbReference type="NCBI Taxonomy" id="933632"/>
    <lineage>
        <taxon>Eukaryota</taxon>
        <taxon>Metazoa</taxon>
        <taxon>Chordata</taxon>
        <taxon>Craniata</taxon>
        <taxon>Vertebrata</taxon>
        <taxon>Euteleostomi</taxon>
        <taxon>Lepidosauria</taxon>
        <taxon>Squamata</taxon>
        <taxon>Bifurcata</taxon>
        <taxon>Gekkota</taxon>
        <taxon>Sphaerodactylidae</taxon>
        <taxon>Sphaerodactylus</taxon>
    </lineage>
</organism>
<keyword evidence="2" id="KW-1185">Reference proteome</keyword>
<evidence type="ECO:0000313" key="1">
    <source>
        <dbReference type="EMBL" id="KAH7997087.1"/>
    </source>
</evidence>
<comment type="caution">
    <text evidence="1">The sequence shown here is derived from an EMBL/GenBank/DDBJ whole genome shotgun (WGS) entry which is preliminary data.</text>
</comment>
<sequence>MFSKTSSWLLLCYFAVLLVAFLGQPSDGANYADFARKHIGYPKTAADNPNAYCKVMMKDRGMTDGSCKANNTFIHDEPSNIQNICSGGGSRLRERLVRARSIPQHLQTWTGKIHPSASPDRAKLGLQDPTRMSLKISSLLLLCSFAVLLVAFLGQSSDGATYADFARQHIEPSGPGNSNPNAYCNRMMRQRGMTTGACKTYNTFIHSDPDSIQNICCRHWICTSGNFYNSRQRFRVTACFNIGLYPNCNYVGTRMTKKICVACVNGLPVHFEKFL</sequence>
<dbReference type="Proteomes" id="UP000827872">
    <property type="component" value="Linkage Group LG15"/>
</dbReference>
<accession>A0ACB8EW46</accession>
<dbReference type="EMBL" id="CM037628">
    <property type="protein sequence ID" value="KAH7997087.1"/>
    <property type="molecule type" value="Genomic_DNA"/>
</dbReference>